<dbReference type="InterPro" id="IPR013103">
    <property type="entry name" value="RVT_2"/>
</dbReference>
<evidence type="ECO:0000313" key="2">
    <source>
        <dbReference type="EMBL" id="WKA12863.1"/>
    </source>
</evidence>
<feature type="domain" description="Reverse transcriptase Ty1/copia-type" evidence="1">
    <location>
        <begin position="1"/>
        <end position="143"/>
    </location>
</feature>
<dbReference type="SUPFAM" id="SSF56672">
    <property type="entry name" value="DNA/RNA polymerases"/>
    <property type="match status" value="1"/>
</dbReference>
<gene>
    <name evidence="2" type="ORF">VitviT2T_030213</name>
</gene>
<proteinExistence type="predicted"/>
<protein>
    <recommendedName>
        <fullName evidence="1">Reverse transcriptase Ty1/copia-type domain-containing protein</fullName>
    </recommendedName>
</protein>
<dbReference type="InterPro" id="IPR043502">
    <property type="entry name" value="DNA/RNA_pol_sf"/>
</dbReference>
<dbReference type="PANTHER" id="PTHR11439">
    <property type="entry name" value="GAG-POL-RELATED RETROTRANSPOSON"/>
    <property type="match status" value="1"/>
</dbReference>
<sequence>MEQPEGCVVPGKEKKVCKLVKSLDGLKQVPKQWHNKFDHVLITNGYSINDADKCIYSKYENNTCVIICLYVDDMLIFGTSLEVVRETKKFLGSKFDMKDLEEAEVILGIKITKTPNGLKLSQEHYVEKILRKFEHFDCKPVSTLYDPSSQLKKNREHSVAQIEYAQIIGILMYLMNCTRPDIAYAVGRLSRYTQSPNKDHWTVVRRVLKYLRGTINYGLCLVDFQLSLKDLVMQIGS</sequence>
<organism evidence="2 3">
    <name type="scientific">Vitis vinifera</name>
    <name type="common">Grape</name>
    <dbReference type="NCBI Taxonomy" id="29760"/>
    <lineage>
        <taxon>Eukaryota</taxon>
        <taxon>Viridiplantae</taxon>
        <taxon>Streptophyta</taxon>
        <taxon>Embryophyta</taxon>
        <taxon>Tracheophyta</taxon>
        <taxon>Spermatophyta</taxon>
        <taxon>Magnoliopsida</taxon>
        <taxon>eudicotyledons</taxon>
        <taxon>Gunneridae</taxon>
        <taxon>Pentapetalae</taxon>
        <taxon>rosids</taxon>
        <taxon>Vitales</taxon>
        <taxon>Vitaceae</taxon>
        <taxon>Viteae</taxon>
        <taxon>Vitis</taxon>
    </lineage>
</organism>
<dbReference type="Proteomes" id="UP001227230">
    <property type="component" value="Chromosome 19"/>
</dbReference>
<dbReference type="EMBL" id="CP126666">
    <property type="protein sequence ID" value="WKA12863.1"/>
    <property type="molecule type" value="Genomic_DNA"/>
</dbReference>
<evidence type="ECO:0000259" key="1">
    <source>
        <dbReference type="Pfam" id="PF07727"/>
    </source>
</evidence>
<keyword evidence="3" id="KW-1185">Reference proteome</keyword>
<name>A0ABY9DYM5_VITVI</name>
<reference evidence="2 3" key="1">
    <citation type="journal article" date="2023" name="Hortic Res">
        <title>The complete reference genome for grapevine (Vitis vinifera L.) genetics and breeding.</title>
        <authorList>
            <person name="Shi X."/>
            <person name="Cao S."/>
            <person name="Wang X."/>
            <person name="Huang S."/>
            <person name="Wang Y."/>
            <person name="Liu Z."/>
            <person name="Liu W."/>
            <person name="Leng X."/>
            <person name="Peng Y."/>
            <person name="Wang N."/>
            <person name="Wang Y."/>
            <person name="Ma Z."/>
            <person name="Xu X."/>
            <person name="Zhang F."/>
            <person name="Xue H."/>
            <person name="Zhong H."/>
            <person name="Wang Y."/>
            <person name="Zhang K."/>
            <person name="Velt A."/>
            <person name="Avia K."/>
            <person name="Holtgrawe D."/>
            <person name="Grimplet J."/>
            <person name="Matus J.T."/>
            <person name="Ware D."/>
            <person name="Wu X."/>
            <person name="Wang H."/>
            <person name="Liu C."/>
            <person name="Fang Y."/>
            <person name="Rustenholz C."/>
            <person name="Cheng Z."/>
            <person name="Xiao H."/>
            <person name="Zhou Y."/>
        </authorList>
    </citation>
    <scope>NUCLEOTIDE SEQUENCE [LARGE SCALE GENOMIC DNA]</scope>
    <source>
        <strain evidence="3">cv. Pinot noir / PN40024</strain>
        <tissue evidence="2">Leaf</tissue>
    </source>
</reference>
<dbReference type="PANTHER" id="PTHR11439:SF521">
    <property type="entry name" value="RNA-DIRECTED DNA POLYMERASE"/>
    <property type="match status" value="1"/>
</dbReference>
<dbReference type="Pfam" id="PF07727">
    <property type="entry name" value="RVT_2"/>
    <property type="match status" value="1"/>
</dbReference>
<evidence type="ECO:0000313" key="3">
    <source>
        <dbReference type="Proteomes" id="UP001227230"/>
    </source>
</evidence>
<accession>A0ABY9DYM5</accession>